<protein>
    <recommendedName>
        <fullName evidence="1">Calcineurin-like phosphoesterase domain-containing protein</fullName>
    </recommendedName>
</protein>
<dbReference type="AlphaFoldDB" id="A0A6C0H3H3"/>
<accession>A0A6C0H3H3</accession>
<evidence type="ECO:0000313" key="2">
    <source>
        <dbReference type="EMBL" id="QHT74999.1"/>
    </source>
</evidence>
<dbReference type="Gene3D" id="3.60.21.10">
    <property type="match status" value="1"/>
</dbReference>
<organism evidence="2">
    <name type="scientific">viral metagenome</name>
    <dbReference type="NCBI Taxonomy" id="1070528"/>
    <lineage>
        <taxon>unclassified sequences</taxon>
        <taxon>metagenomes</taxon>
        <taxon>organismal metagenomes</taxon>
    </lineage>
</organism>
<feature type="domain" description="Calcineurin-like phosphoesterase" evidence="1">
    <location>
        <begin position="6"/>
        <end position="106"/>
    </location>
</feature>
<sequence>MPPVTTICIGDPHIQVANIPETDLLIERLIHLATERSPDLIIVLGDVLHTHERLHTIALNKAYQMIDKLRLIAKTYVLVGNHDMINNQVFLNDNHWLSGMKEWANTVIVDKVLTETIKGEKFVFLPYVPPGRFQEALNTLDCDWTDASCIFAHQEFAGCKMGAIISVEGDKWPVSHPNVVSGHIHSRQIPQENIYYTGSAMQHAFGESEKNIIAYLTFEDRKYIREEIDLQLPRKKIVYMDVEDVDTYEVPITEDTLKVTVSGNYDQFKALKKTKKYKNLLDKGVKVIFKPKKIKKNDENANKSEEKSNSSDFQTILGTIVNDQKDPYLFKAYELIVNGKDVSTDDVIFL</sequence>
<dbReference type="EMBL" id="MN739860">
    <property type="protein sequence ID" value="QHT74999.1"/>
    <property type="molecule type" value="Genomic_DNA"/>
</dbReference>
<dbReference type="InterPro" id="IPR004843">
    <property type="entry name" value="Calcineurin-like_PHP"/>
</dbReference>
<dbReference type="GO" id="GO:0016787">
    <property type="term" value="F:hydrolase activity"/>
    <property type="evidence" value="ECO:0007669"/>
    <property type="project" value="InterPro"/>
</dbReference>
<proteinExistence type="predicted"/>
<dbReference type="PANTHER" id="PTHR30337:SF0">
    <property type="entry name" value="NUCLEASE SBCCD SUBUNIT D"/>
    <property type="match status" value="1"/>
</dbReference>
<dbReference type="SUPFAM" id="SSF56300">
    <property type="entry name" value="Metallo-dependent phosphatases"/>
    <property type="match status" value="1"/>
</dbReference>
<dbReference type="InterPro" id="IPR029052">
    <property type="entry name" value="Metallo-depent_PP-like"/>
</dbReference>
<name>A0A6C0H3H3_9ZZZZ</name>
<dbReference type="PANTHER" id="PTHR30337">
    <property type="entry name" value="COMPONENT OF ATP-DEPENDENT DSDNA EXONUCLEASE"/>
    <property type="match status" value="1"/>
</dbReference>
<dbReference type="InterPro" id="IPR050535">
    <property type="entry name" value="DNA_Repair-Maintenance_Comp"/>
</dbReference>
<reference evidence="2" key="1">
    <citation type="journal article" date="2020" name="Nature">
        <title>Giant virus diversity and host interactions through global metagenomics.</title>
        <authorList>
            <person name="Schulz F."/>
            <person name="Roux S."/>
            <person name="Paez-Espino D."/>
            <person name="Jungbluth S."/>
            <person name="Walsh D.A."/>
            <person name="Denef V.J."/>
            <person name="McMahon K.D."/>
            <person name="Konstantinidis K.T."/>
            <person name="Eloe-Fadrosh E.A."/>
            <person name="Kyrpides N.C."/>
            <person name="Woyke T."/>
        </authorList>
    </citation>
    <scope>NUCLEOTIDE SEQUENCE</scope>
    <source>
        <strain evidence="2">GVMAG-M-3300023179-62</strain>
    </source>
</reference>
<dbReference type="Pfam" id="PF00149">
    <property type="entry name" value="Metallophos"/>
    <property type="match status" value="1"/>
</dbReference>
<evidence type="ECO:0000259" key="1">
    <source>
        <dbReference type="Pfam" id="PF00149"/>
    </source>
</evidence>